<evidence type="ECO:0008006" key="3">
    <source>
        <dbReference type="Google" id="ProtNLM"/>
    </source>
</evidence>
<dbReference type="RefSeq" id="WP_183414305.1">
    <property type="nucleotide sequence ID" value="NZ_JACHYB010000002.1"/>
</dbReference>
<dbReference type="Proteomes" id="UP000544222">
    <property type="component" value="Unassembled WGS sequence"/>
</dbReference>
<dbReference type="AlphaFoldDB" id="A0A7W5H2D2"/>
<comment type="caution">
    <text evidence="1">The sequence shown here is derived from an EMBL/GenBank/DDBJ whole genome shotgun (WGS) entry which is preliminary data.</text>
</comment>
<organism evidence="1 2">
    <name type="scientific">Microbacter margulisiae</name>
    <dbReference type="NCBI Taxonomy" id="1350067"/>
    <lineage>
        <taxon>Bacteria</taxon>
        <taxon>Pseudomonadati</taxon>
        <taxon>Bacteroidota</taxon>
        <taxon>Bacteroidia</taxon>
        <taxon>Bacteroidales</taxon>
        <taxon>Porphyromonadaceae</taxon>
        <taxon>Microbacter</taxon>
    </lineage>
</organism>
<dbReference type="PROSITE" id="PS51257">
    <property type="entry name" value="PROKAR_LIPOPROTEIN"/>
    <property type="match status" value="1"/>
</dbReference>
<protein>
    <recommendedName>
        <fullName evidence="3">Gliding motility-associated lipoprotein GldB</fullName>
    </recommendedName>
</protein>
<keyword evidence="2" id="KW-1185">Reference proteome</keyword>
<dbReference type="EMBL" id="JACHYB010000002">
    <property type="protein sequence ID" value="MBB3188553.1"/>
    <property type="molecule type" value="Genomic_DNA"/>
</dbReference>
<dbReference type="Pfam" id="PF25594">
    <property type="entry name" value="GldB_lipo"/>
    <property type="match status" value="1"/>
</dbReference>
<accession>A0A7W5H2D2</accession>
<dbReference type="InterPro" id="IPR019853">
    <property type="entry name" value="GldB-like"/>
</dbReference>
<gene>
    <name evidence="1" type="ORF">FHX64_002751</name>
</gene>
<reference evidence="1 2" key="1">
    <citation type="submission" date="2020-08" db="EMBL/GenBank/DDBJ databases">
        <title>Genomic Encyclopedia of Type Strains, Phase IV (KMG-IV): sequencing the most valuable type-strain genomes for metagenomic binning, comparative biology and taxonomic classification.</title>
        <authorList>
            <person name="Goeker M."/>
        </authorList>
    </citation>
    <scope>NUCLEOTIDE SEQUENCE [LARGE SCALE GENOMIC DNA]</scope>
    <source>
        <strain evidence="1 2">DSM 27471</strain>
    </source>
</reference>
<evidence type="ECO:0000313" key="2">
    <source>
        <dbReference type="Proteomes" id="UP000544222"/>
    </source>
</evidence>
<sequence>MKIRYSVPHIHLASLCLLILALFLLGSCTSKNRFYVNVNAIPLHLTIHPFEQDFFAIDTSHVAEGLAQLHSKYGPYLNLYLHNVMQFDTVGSKEVDDQVRAFLEDTAVRSIFRETIRQYANDSDILAKVTDAFKRFHYFFPNHSIPQLYFHVSMFNQSVVTDNNVVSLSVDNYLGPNYYWYKKIVYDYLRYNMRRDKVPSDFMVAYLLSEFPMAPSDRFLDNMLYRGKLMYMLAALMPDEKPNVLMGYTPQQMEWCKKNEKGIWLNLLDNKQLYSTDPMVSTTYLNDAPFTSGVSQNSPGRIGIWLGWQIVAQYMDHHTSVTLPQLIADNNYQKMLEDSGYKP</sequence>
<proteinExistence type="predicted"/>
<name>A0A7W5H2D2_9PORP</name>
<evidence type="ECO:0000313" key="1">
    <source>
        <dbReference type="EMBL" id="MBB3188553.1"/>
    </source>
</evidence>